<sequence length="140" mass="15386">MLRDVLGSRCCQPTPHSRRSWSERRFAKPPWPVSPSRLTGWAAVRHRYVSALPGDYFSSCRPLWCQRPVTADCQRGAWGGQSTTITTTTTTASSSSSTMYVLRPYPLLPLEANLCLPACTSLSLPQNLSCCSCGSSRQDG</sequence>
<dbReference type="Proteomes" id="UP000800093">
    <property type="component" value="Unassembled WGS sequence"/>
</dbReference>
<gene>
    <name evidence="1" type="ORF">CC78DRAFT_285628</name>
</gene>
<protein>
    <submittedName>
        <fullName evidence="1">Uncharacterized protein</fullName>
    </submittedName>
</protein>
<keyword evidence="2" id="KW-1185">Reference proteome</keyword>
<comment type="caution">
    <text evidence="1">The sequence shown here is derived from an EMBL/GenBank/DDBJ whole genome shotgun (WGS) entry which is preliminary data.</text>
</comment>
<evidence type="ECO:0000313" key="1">
    <source>
        <dbReference type="EMBL" id="KAF2263268.1"/>
    </source>
</evidence>
<organism evidence="1 2">
    <name type="scientific">Lojkania enalia</name>
    <dbReference type="NCBI Taxonomy" id="147567"/>
    <lineage>
        <taxon>Eukaryota</taxon>
        <taxon>Fungi</taxon>
        <taxon>Dikarya</taxon>
        <taxon>Ascomycota</taxon>
        <taxon>Pezizomycotina</taxon>
        <taxon>Dothideomycetes</taxon>
        <taxon>Pleosporomycetidae</taxon>
        <taxon>Pleosporales</taxon>
        <taxon>Pleosporales incertae sedis</taxon>
        <taxon>Lojkania</taxon>
    </lineage>
</organism>
<evidence type="ECO:0000313" key="2">
    <source>
        <dbReference type="Proteomes" id="UP000800093"/>
    </source>
</evidence>
<reference evidence="2" key="1">
    <citation type="journal article" date="2020" name="Stud. Mycol.">
        <title>101 Dothideomycetes genomes: A test case for predicting lifestyles and emergence of pathogens.</title>
        <authorList>
            <person name="Haridas S."/>
            <person name="Albert R."/>
            <person name="Binder M."/>
            <person name="Bloem J."/>
            <person name="LaButti K."/>
            <person name="Salamov A."/>
            <person name="Andreopoulos B."/>
            <person name="Baker S."/>
            <person name="Barry K."/>
            <person name="Bills G."/>
            <person name="Bluhm B."/>
            <person name="Cannon C."/>
            <person name="Castanera R."/>
            <person name="Culley D."/>
            <person name="Daum C."/>
            <person name="Ezra D."/>
            <person name="Gonzalez J."/>
            <person name="Henrissat B."/>
            <person name="Kuo A."/>
            <person name="Liang C."/>
            <person name="Lipzen A."/>
            <person name="Lutzoni F."/>
            <person name="Magnuson J."/>
            <person name="Mondo S."/>
            <person name="Nolan M."/>
            <person name="Ohm R."/>
            <person name="Pangilinan J."/>
            <person name="Park H.-J."/>
            <person name="Ramirez L."/>
            <person name="Alfaro M."/>
            <person name="Sun H."/>
            <person name="Tritt A."/>
            <person name="Yoshinaga Y."/>
            <person name="Zwiers L.-H."/>
            <person name="Turgeon B."/>
            <person name="Goodwin S."/>
            <person name="Spatafora J."/>
            <person name="Crous P."/>
            <person name="Grigoriev I."/>
        </authorList>
    </citation>
    <scope>NUCLEOTIDE SEQUENCE [LARGE SCALE GENOMIC DNA]</scope>
    <source>
        <strain evidence="2">CBS 304.66</strain>
    </source>
</reference>
<dbReference type="EMBL" id="ML986628">
    <property type="protein sequence ID" value="KAF2263268.1"/>
    <property type="molecule type" value="Genomic_DNA"/>
</dbReference>
<dbReference type="AlphaFoldDB" id="A0A9P4K8Z0"/>
<accession>A0A9P4K8Z0</accession>
<proteinExistence type="predicted"/>
<name>A0A9P4K8Z0_9PLEO</name>